<dbReference type="SUPFAM" id="SSF50022">
    <property type="entry name" value="ISP domain"/>
    <property type="match status" value="1"/>
</dbReference>
<accession>A0A918KLP4</accession>
<dbReference type="InterPro" id="IPR036922">
    <property type="entry name" value="Rieske_2Fe-2S_sf"/>
</dbReference>
<evidence type="ECO:0000256" key="1">
    <source>
        <dbReference type="ARBA" id="ARBA00022714"/>
    </source>
</evidence>
<dbReference type="InterPro" id="IPR050584">
    <property type="entry name" value="Cholesterol_7-desaturase"/>
</dbReference>
<evidence type="ECO:0000313" key="8">
    <source>
        <dbReference type="Proteomes" id="UP000600865"/>
    </source>
</evidence>
<keyword evidence="8" id="KW-1185">Reference proteome</keyword>
<dbReference type="AlphaFoldDB" id="A0A918KLP4"/>
<protein>
    <submittedName>
        <fullName evidence="7">(2Fe-2S) ferredoxin</fullName>
    </submittedName>
</protein>
<reference evidence="7 8" key="1">
    <citation type="journal article" date="2014" name="Int. J. Syst. Evol. Microbiol.">
        <title>Complete genome sequence of Corynebacterium casei LMG S-19264T (=DSM 44701T), isolated from a smear-ripened cheese.</title>
        <authorList>
            <consortium name="US DOE Joint Genome Institute (JGI-PGF)"/>
            <person name="Walter F."/>
            <person name="Albersmeier A."/>
            <person name="Kalinowski J."/>
            <person name="Ruckert C."/>
        </authorList>
    </citation>
    <scope>NUCLEOTIDE SEQUENCE [LARGE SCALE GENOMIC DNA]</scope>
    <source>
        <strain evidence="7 8">KCTC 23968</strain>
    </source>
</reference>
<evidence type="ECO:0000259" key="6">
    <source>
        <dbReference type="PROSITE" id="PS51296"/>
    </source>
</evidence>
<organism evidence="7 8">
    <name type="scientific">Litorimonas cladophorae</name>
    <dbReference type="NCBI Taxonomy" id="1220491"/>
    <lineage>
        <taxon>Bacteria</taxon>
        <taxon>Pseudomonadati</taxon>
        <taxon>Pseudomonadota</taxon>
        <taxon>Alphaproteobacteria</taxon>
        <taxon>Maricaulales</taxon>
        <taxon>Robiginitomaculaceae</taxon>
    </lineage>
</organism>
<dbReference type="InterPro" id="IPR017941">
    <property type="entry name" value="Rieske_2Fe-2S"/>
</dbReference>
<evidence type="ECO:0000256" key="3">
    <source>
        <dbReference type="ARBA" id="ARBA00023002"/>
    </source>
</evidence>
<gene>
    <name evidence="7" type="ORF">GCM10011309_14890</name>
</gene>
<keyword evidence="2" id="KW-0479">Metal-binding</keyword>
<keyword evidence="3" id="KW-0560">Oxidoreductase</keyword>
<evidence type="ECO:0000256" key="5">
    <source>
        <dbReference type="ARBA" id="ARBA00023014"/>
    </source>
</evidence>
<dbReference type="RefSeq" id="WP_189583470.1">
    <property type="nucleotide sequence ID" value="NZ_BMYV01000001.1"/>
</dbReference>
<dbReference type="Gene3D" id="3.90.380.10">
    <property type="entry name" value="Naphthalene 1,2-dioxygenase Alpha Subunit, Chain A, domain 1"/>
    <property type="match status" value="1"/>
</dbReference>
<keyword evidence="1" id="KW-0001">2Fe-2S</keyword>
<keyword evidence="5" id="KW-0411">Iron-sulfur</keyword>
<dbReference type="PANTHER" id="PTHR21266:SF60">
    <property type="entry name" value="3-KETOSTEROID-9-ALPHA-MONOOXYGENASE, OXYGENASE COMPONENT"/>
    <property type="match status" value="1"/>
</dbReference>
<dbReference type="SUPFAM" id="SSF55961">
    <property type="entry name" value="Bet v1-like"/>
    <property type="match status" value="1"/>
</dbReference>
<dbReference type="GO" id="GO:0051537">
    <property type="term" value="F:2 iron, 2 sulfur cluster binding"/>
    <property type="evidence" value="ECO:0007669"/>
    <property type="project" value="UniProtKB-KW"/>
</dbReference>
<name>A0A918KLP4_9PROT</name>
<dbReference type="GO" id="GO:0046872">
    <property type="term" value="F:metal ion binding"/>
    <property type="evidence" value="ECO:0007669"/>
    <property type="project" value="UniProtKB-KW"/>
</dbReference>
<dbReference type="EMBL" id="BMYV01000001">
    <property type="protein sequence ID" value="GGX65655.1"/>
    <property type="molecule type" value="Genomic_DNA"/>
</dbReference>
<dbReference type="Gene3D" id="2.102.10.10">
    <property type="entry name" value="Rieske [2Fe-2S] iron-sulphur domain"/>
    <property type="match status" value="1"/>
</dbReference>
<sequence>MDAYAANHFVKDIWYFAGLLSDIKPDGVKAFSLAGEPIVLAREGDTVFALRDICPHRAAPLSAGCVKSGTVECPYHGWTFGLRDGQCKSIPALPEDSDMDVERISVRTYEVRQAGPLIWVYLRSDPKDTRPPKIDPPQIDLPRDKPSLDDGVKLGCHIDHAVIGLMDPAHGPYVHRQWWWRSAKSVHEKAKDFAPRERGFAMVAHSPSSNSFAYKILGGKPVTEITFRLPAIRTEEITIGKRKVLSYTALIPIDETHTEIRQLFFTDHPTFRLLSPLMGGFARTFLRQDSDMVDLQQKGLKHDPRLMLIEDADTQAKWYYALKKAWAKSNATGEPFVHPVKPCTLRWRS</sequence>
<proteinExistence type="predicted"/>
<dbReference type="Pfam" id="PF00355">
    <property type="entry name" value="Rieske"/>
    <property type="match status" value="1"/>
</dbReference>
<dbReference type="Proteomes" id="UP000600865">
    <property type="component" value="Unassembled WGS sequence"/>
</dbReference>
<dbReference type="PANTHER" id="PTHR21266">
    <property type="entry name" value="IRON-SULFUR DOMAIN CONTAINING PROTEIN"/>
    <property type="match status" value="1"/>
</dbReference>
<dbReference type="GO" id="GO:0016491">
    <property type="term" value="F:oxidoreductase activity"/>
    <property type="evidence" value="ECO:0007669"/>
    <property type="project" value="UniProtKB-KW"/>
</dbReference>
<comment type="caution">
    <text evidence="7">The sequence shown here is derived from an EMBL/GenBank/DDBJ whole genome shotgun (WGS) entry which is preliminary data.</text>
</comment>
<dbReference type="CDD" id="cd03469">
    <property type="entry name" value="Rieske_RO_Alpha_N"/>
    <property type="match status" value="1"/>
</dbReference>
<dbReference type="PROSITE" id="PS51296">
    <property type="entry name" value="RIESKE"/>
    <property type="match status" value="1"/>
</dbReference>
<evidence type="ECO:0000256" key="2">
    <source>
        <dbReference type="ARBA" id="ARBA00022723"/>
    </source>
</evidence>
<keyword evidence="4" id="KW-0408">Iron</keyword>
<evidence type="ECO:0000256" key="4">
    <source>
        <dbReference type="ARBA" id="ARBA00023004"/>
    </source>
</evidence>
<feature type="domain" description="Rieske" evidence="6">
    <location>
        <begin position="15"/>
        <end position="120"/>
    </location>
</feature>
<evidence type="ECO:0000313" key="7">
    <source>
        <dbReference type="EMBL" id="GGX65655.1"/>
    </source>
</evidence>